<evidence type="ECO:0000313" key="3">
    <source>
        <dbReference type="Proteomes" id="UP000502657"/>
    </source>
</evidence>
<evidence type="ECO:0000313" key="2">
    <source>
        <dbReference type="EMBL" id="QJT41277.1"/>
    </source>
</evidence>
<sequence length="158" mass="17742">MNLRAVEGRTVTASPILFSLVVIGTLLWLLLAYVITLDFLTTYVTPSSIIQWGIILLTVGITCIGLLTRTVAITPHLVAIVEDRFFGLVVHRRNIRIEDIDRIKVLPFASSWYVFVVHDAASNTDYQITHARTDSLLAMDLVLLFENADEPMKEVLKC</sequence>
<keyword evidence="2" id="KW-0614">Plasmid</keyword>
<name>A0ABX6P086_AERME</name>
<keyword evidence="1" id="KW-0472">Membrane</keyword>
<reference evidence="2 3" key="1">
    <citation type="submission" date="2019-03" db="EMBL/GenBank/DDBJ databases">
        <title>Novel transposon Tn6433 accelerates the dissemination of tet(E) in Aeromonas from aerobic biofilm under oxytetracycline stress.</title>
        <authorList>
            <person name="Shi Y."/>
            <person name="Tian Z."/>
            <person name="Zhang Y."/>
            <person name="Zhang H."/>
            <person name="Yang M."/>
        </authorList>
    </citation>
    <scope>NUCLEOTIDE SEQUENCE [LARGE SCALE GENOMIC DNA]</scope>
    <source>
        <strain evidence="2 3">R50-22</strain>
        <plasmid evidence="3">paeme5</plasmid>
    </source>
</reference>
<dbReference type="Proteomes" id="UP000502657">
    <property type="component" value="Plasmid pAeme5"/>
</dbReference>
<keyword evidence="3" id="KW-1185">Reference proteome</keyword>
<gene>
    <name evidence="2" type="ORF">E4188_22525</name>
</gene>
<dbReference type="RefSeq" id="WP_171270164.1">
    <property type="nucleotide sequence ID" value="NZ_CP038446.1"/>
</dbReference>
<evidence type="ECO:0008006" key="4">
    <source>
        <dbReference type="Google" id="ProtNLM"/>
    </source>
</evidence>
<protein>
    <recommendedName>
        <fullName evidence="4">PH domain-containing protein</fullName>
    </recommendedName>
</protein>
<feature type="transmembrane region" description="Helical" evidence="1">
    <location>
        <begin position="12"/>
        <end position="37"/>
    </location>
</feature>
<keyword evidence="1" id="KW-0812">Transmembrane</keyword>
<dbReference type="EMBL" id="CP038449">
    <property type="protein sequence ID" value="QJT41277.1"/>
    <property type="molecule type" value="Genomic_DNA"/>
</dbReference>
<geneLocation type="plasmid" evidence="3">
    <name>paeme5</name>
</geneLocation>
<keyword evidence="1" id="KW-1133">Transmembrane helix</keyword>
<accession>A0ABX6P086</accession>
<feature type="transmembrane region" description="Helical" evidence="1">
    <location>
        <begin position="49"/>
        <end position="67"/>
    </location>
</feature>
<organism evidence="2 3">
    <name type="scientific">Aeromonas media</name>
    <dbReference type="NCBI Taxonomy" id="651"/>
    <lineage>
        <taxon>Bacteria</taxon>
        <taxon>Pseudomonadati</taxon>
        <taxon>Pseudomonadota</taxon>
        <taxon>Gammaproteobacteria</taxon>
        <taxon>Aeromonadales</taxon>
        <taxon>Aeromonadaceae</taxon>
        <taxon>Aeromonas</taxon>
    </lineage>
</organism>
<evidence type="ECO:0000256" key="1">
    <source>
        <dbReference type="SAM" id="Phobius"/>
    </source>
</evidence>
<proteinExistence type="predicted"/>